<comment type="caution">
    <text evidence="2">The sequence shown here is derived from an EMBL/GenBank/DDBJ whole genome shotgun (WGS) entry which is preliminary data.</text>
</comment>
<dbReference type="AlphaFoldDB" id="A0A5B7K2H2"/>
<dbReference type="EMBL" id="VSRR010115761">
    <property type="protein sequence ID" value="MPC98824.1"/>
    <property type="molecule type" value="Genomic_DNA"/>
</dbReference>
<protein>
    <submittedName>
        <fullName evidence="2">Uncharacterized protein</fullName>
    </submittedName>
</protein>
<accession>A0A5B7K2H2</accession>
<feature type="transmembrane region" description="Helical" evidence="1">
    <location>
        <begin position="25"/>
        <end position="43"/>
    </location>
</feature>
<reference evidence="2 3" key="1">
    <citation type="submission" date="2019-05" db="EMBL/GenBank/DDBJ databases">
        <title>Another draft genome of Portunus trituberculatus and its Hox gene families provides insights of decapod evolution.</title>
        <authorList>
            <person name="Jeong J.-H."/>
            <person name="Song I."/>
            <person name="Kim S."/>
            <person name="Choi T."/>
            <person name="Kim D."/>
            <person name="Ryu S."/>
            <person name="Kim W."/>
        </authorList>
    </citation>
    <scope>NUCLEOTIDE SEQUENCE [LARGE SCALE GENOMIC DNA]</scope>
    <source>
        <tissue evidence="2">Muscle</tissue>
    </source>
</reference>
<keyword evidence="1" id="KW-0812">Transmembrane</keyword>
<keyword evidence="1" id="KW-0472">Membrane</keyword>
<evidence type="ECO:0000313" key="2">
    <source>
        <dbReference type="EMBL" id="MPC98824.1"/>
    </source>
</evidence>
<gene>
    <name evidence="2" type="ORF">E2C01_094208</name>
</gene>
<evidence type="ECO:0000313" key="3">
    <source>
        <dbReference type="Proteomes" id="UP000324222"/>
    </source>
</evidence>
<keyword evidence="3" id="KW-1185">Reference proteome</keyword>
<evidence type="ECO:0000256" key="1">
    <source>
        <dbReference type="SAM" id="Phobius"/>
    </source>
</evidence>
<sequence length="115" mass="13013">MGGAKVTCITQTQVNGGFWCYYYYYYYYYYLWVVTWAAVWACVRAAAWAREGECAPCNTTVDADNLTLPFVGFMCLEEEALRHPPSSCIVFFSGDFNLSLYLHHVPSTLVSVSVA</sequence>
<name>A0A5B7K2H2_PORTR</name>
<organism evidence="2 3">
    <name type="scientific">Portunus trituberculatus</name>
    <name type="common">Swimming crab</name>
    <name type="synonym">Neptunus trituberculatus</name>
    <dbReference type="NCBI Taxonomy" id="210409"/>
    <lineage>
        <taxon>Eukaryota</taxon>
        <taxon>Metazoa</taxon>
        <taxon>Ecdysozoa</taxon>
        <taxon>Arthropoda</taxon>
        <taxon>Crustacea</taxon>
        <taxon>Multicrustacea</taxon>
        <taxon>Malacostraca</taxon>
        <taxon>Eumalacostraca</taxon>
        <taxon>Eucarida</taxon>
        <taxon>Decapoda</taxon>
        <taxon>Pleocyemata</taxon>
        <taxon>Brachyura</taxon>
        <taxon>Eubrachyura</taxon>
        <taxon>Portunoidea</taxon>
        <taxon>Portunidae</taxon>
        <taxon>Portuninae</taxon>
        <taxon>Portunus</taxon>
    </lineage>
</organism>
<proteinExistence type="predicted"/>
<dbReference type="OrthoDB" id="6381008at2759"/>
<keyword evidence="1" id="KW-1133">Transmembrane helix</keyword>
<dbReference type="Proteomes" id="UP000324222">
    <property type="component" value="Unassembled WGS sequence"/>
</dbReference>